<proteinExistence type="predicted"/>
<sequence length="74" mass="8066">MARVLIEANTWQEDVHCEKEQGMNEIIGEVVYPHLVYPLSALVVYPSDLSLDGVLVPLELFLCGVSGGSCTTES</sequence>
<evidence type="ECO:0000313" key="2">
    <source>
        <dbReference type="Proteomes" id="UP001187192"/>
    </source>
</evidence>
<dbReference type="Proteomes" id="UP001187192">
    <property type="component" value="Unassembled WGS sequence"/>
</dbReference>
<organism evidence="1 2">
    <name type="scientific">Ficus carica</name>
    <name type="common">Common fig</name>
    <dbReference type="NCBI Taxonomy" id="3494"/>
    <lineage>
        <taxon>Eukaryota</taxon>
        <taxon>Viridiplantae</taxon>
        <taxon>Streptophyta</taxon>
        <taxon>Embryophyta</taxon>
        <taxon>Tracheophyta</taxon>
        <taxon>Spermatophyta</taxon>
        <taxon>Magnoliopsida</taxon>
        <taxon>eudicotyledons</taxon>
        <taxon>Gunneridae</taxon>
        <taxon>Pentapetalae</taxon>
        <taxon>rosids</taxon>
        <taxon>fabids</taxon>
        <taxon>Rosales</taxon>
        <taxon>Moraceae</taxon>
        <taxon>Ficeae</taxon>
        <taxon>Ficus</taxon>
    </lineage>
</organism>
<dbReference type="AlphaFoldDB" id="A0AA88B0C2"/>
<protein>
    <submittedName>
        <fullName evidence="1">Uncharacterized protein</fullName>
    </submittedName>
</protein>
<keyword evidence="2" id="KW-1185">Reference proteome</keyword>
<comment type="caution">
    <text evidence="1">The sequence shown here is derived from an EMBL/GenBank/DDBJ whole genome shotgun (WGS) entry which is preliminary data.</text>
</comment>
<reference evidence="1" key="1">
    <citation type="submission" date="2023-07" db="EMBL/GenBank/DDBJ databases">
        <title>draft genome sequence of fig (Ficus carica).</title>
        <authorList>
            <person name="Takahashi T."/>
            <person name="Nishimura K."/>
        </authorList>
    </citation>
    <scope>NUCLEOTIDE SEQUENCE</scope>
</reference>
<evidence type="ECO:0000313" key="1">
    <source>
        <dbReference type="EMBL" id="GMN54771.1"/>
    </source>
</evidence>
<dbReference type="EMBL" id="BTGU01000053">
    <property type="protein sequence ID" value="GMN54771.1"/>
    <property type="molecule type" value="Genomic_DNA"/>
</dbReference>
<accession>A0AA88B0C2</accession>
<gene>
    <name evidence="1" type="ORF">TIFTF001_023890</name>
</gene>
<name>A0AA88B0C2_FICCA</name>